<dbReference type="InterPro" id="IPR019844">
    <property type="entry name" value="CSD_CS"/>
</dbReference>
<dbReference type="Gene3D" id="2.40.50.140">
    <property type="entry name" value="Nucleic acid-binding proteins"/>
    <property type="match status" value="1"/>
</dbReference>
<feature type="domain" description="CSD" evidence="2">
    <location>
        <begin position="54"/>
        <end position="117"/>
    </location>
</feature>
<dbReference type="PROSITE" id="PS00352">
    <property type="entry name" value="CSD_1"/>
    <property type="match status" value="1"/>
</dbReference>
<protein>
    <recommendedName>
        <fullName evidence="2">CSD domain-containing protein</fullName>
    </recommendedName>
</protein>
<evidence type="ECO:0000313" key="4">
    <source>
        <dbReference type="Proteomes" id="UP001230188"/>
    </source>
</evidence>
<feature type="compositionally biased region" description="Basic residues" evidence="1">
    <location>
        <begin position="1"/>
        <end position="15"/>
    </location>
</feature>
<dbReference type="Proteomes" id="UP001230188">
    <property type="component" value="Unassembled WGS sequence"/>
</dbReference>
<dbReference type="PROSITE" id="PS51857">
    <property type="entry name" value="CSD_2"/>
    <property type="match status" value="1"/>
</dbReference>
<dbReference type="SMART" id="SM00357">
    <property type="entry name" value="CSP"/>
    <property type="match status" value="1"/>
</dbReference>
<keyword evidence="4" id="KW-1185">Reference proteome</keyword>
<accession>A0AAD7UDK7</accession>
<comment type="caution">
    <text evidence="3">The sequence shown here is derived from an EMBL/GenBank/DDBJ whole genome shotgun (WGS) entry which is preliminary data.</text>
</comment>
<dbReference type="InterPro" id="IPR012340">
    <property type="entry name" value="NA-bd_OB-fold"/>
</dbReference>
<evidence type="ECO:0000256" key="1">
    <source>
        <dbReference type="SAM" id="MobiDB-lite"/>
    </source>
</evidence>
<dbReference type="AlphaFoldDB" id="A0AAD7UDK7"/>
<dbReference type="CDD" id="cd04458">
    <property type="entry name" value="CSP_CDS"/>
    <property type="match status" value="1"/>
</dbReference>
<reference evidence="3" key="1">
    <citation type="submission" date="2023-01" db="EMBL/GenBank/DDBJ databases">
        <title>Metagenome sequencing of chrysophaentin producing Chrysophaeum taylorii.</title>
        <authorList>
            <person name="Davison J."/>
            <person name="Bewley C."/>
        </authorList>
    </citation>
    <scope>NUCLEOTIDE SEQUENCE</scope>
    <source>
        <strain evidence="3">NIES-1699</strain>
    </source>
</reference>
<organism evidence="3 4">
    <name type="scientific">Chrysophaeum taylorii</name>
    <dbReference type="NCBI Taxonomy" id="2483200"/>
    <lineage>
        <taxon>Eukaryota</taxon>
        <taxon>Sar</taxon>
        <taxon>Stramenopiles</taxon>
        <taxon>Ochrophyta</taxon>
        <taxon>Pelagophyceae</taxon>
        <taxon>Pelagomonadales</taxon>
        <taxon>Pelagomonadaceae</taxon>
        <taxon>Chrysophaeum</taxon>
    </lineage>
</organism>
<evidence type="ECO:0000313" key="3">
    <source>
        <dbReference type="EMBL" id="KAJ8601778.1"/>
    </source>
</evidence>
<dbReference type="InterPro" id="IPR002059">
    <property type="entry name" value="CSP_DNA-bd"/>
</dbReference>
<dbReference type="GO" id="GO:0003676">
    <property type="term" value="F:nucleic acid binding"/>
    <property type="evidence" value="ECO:0007669"/>
    <property type="project" value="InterPro"/>
</dbReference>
<evidence type="ECO:0000259" key="2">
    <source>
        <dbReference type="PROSITE" id="PS51857"/>
    </source>
</evidence>
<dbReference type="Pfam" id="PF00313">
    <property type="entry name" value="CSD"/>
    <property type="match status" value="1"/>
</dbReference>
<gene>
    <name evidence="3" type="ORF">CTAYLR_006835</name>
</gene>
<name>A0AAD7UDK7_9STRA</name>
<feature type="region of interest" description="Disordered" evidence="1">
    <location>
        <begin position="1"/>
        <end position="28"/>
    </location>
</feature>
<dbReference type="EMBL" id="JAQMWT010000404">
    <property type="protein sequence ID" value="KAJ8601778.1"/>
    <property type="molecule type" value="Genomic_DNA"/>
</dbReference>
<proteinExistence type="predicted"/>
<dbReference type="SUPFAM" id="SSF50249">
    <property type="entry name" value="Nucleic acid-binding proteins"/>
    <property type="match status" value="1"/>
</dbReference>
<dbReference type="InterPro" id="IPR011129">
    <property type="entry name" value="CSD"/>
</dbReference>
<sequence length="163" mass="19592">MRRSAGLPRRFRPRQRAPSTAVAERPAEPAELHDLVVLLEGSKRDDDRCHVGDVRRGRVQVYFEERRFGFIKPLDGGRDVFFHKSMMREPLRFDDVVEFSVDQEIETKAHLVVKVEPELSSDADIRFLQQYPDEYIWLARESEEGHRRRRERQLRREYWRSRK</sequence>